<organism evidence="1 2">
    <name type="scientific">[Torrubiella] hemipterigena</name>
    <dbReference type="NCBI Taxonomy" id="1531966"/>
    <lineage>
        <taxon>Eukaryota</taxon>
        <taxon>Fungi</taxon>
        <taxon>Dikarya</taxon>
        <taxon>Ascomycota</taxon>
        <taxon>Pezizomycotina</taxon>
        <taxon>Sordariomycetes</taxon>
        <taxon>Hypocreomycetidae</taxon>
        <taxon>Hypocreales</taxon>
        <taxon>Clavicipitaceae</taxon>
        <taxon>Clavicipitaceae incertae sedis</taxon>
        <taxon>'Torrubiella' clade</taxon>
    </lineage>
</organism>
<evidence type="ECO:0000313" key="1">
    <source>
        <dbReference type="EMBL" id="CEJ94643.1"/>
    </source>
</evidence>
<accession>A0A0A1TRP7</accession>
<dbReference type="OrthoDB" id="3759773at2759"/>
<dbReference type="AlphaFoldDB" id="A0A0A1TRP7"/>
<name>A0A0A1TRP7_9HYPO</name>
<dbReference type="Proteomes" id="UP000039046">
    <property type="component" value="Unassembled WGS sequence"/>
</dbReference>
<evidence type="ECO:0000313" key="2">
    <source>
        <dbReference type="Proteomes" id="UP000039046"/>
    </source>
</evidence>
<protein>
    <submittedName>
        <fullName evidence="1">Uncharacterized protein</fullName>
    </submittedName>
</protein>
<dbReference type="EMBL" id="CDHN01000007">
    <property type="protein sequence ID" value="CEJ94643.1"/>
    <property type="molecule type" value="Genomic_DNA"/>
</dbReference>
<proteinExistence type="predicted"/>
<gene>
    <name evidence="1" type="ORF">VHEMI10162</name>
</gene>
<sequence>MQCLLKDNDSSAESDLTMEPCRLLRIEGFTCFRAMSSEQQSLLKTGGFAIRLCAIMERLSNVRWLHFTDQAPEWWDTEPLVPIEEATMLTEDTKLLRVLAYPLHWGGQATYSYEDEDEELVFCHDVADSSAATLLSDIPIALARAGVEIRGLKISCFPVSQDMPLPIPARGALAGTDEELRLAFSSLERLEVRPRRAEDGRAKEFFSRQDYSILQSYLACCQSNPKLSNIEISLPNPFKLQNLQ</sequence>
<reference evidence="1 2" key="1">
    <citation type="journal article" date="2015" name="Genome Announc.">
        <title>Draft Genome Sequence and Gene Annotation of the Entomopathogenic Fungus Verticillium hemipterigenum.</title>
        <authorList>
            <person name="Horn F."/>
            <person name="Habel A."/>
            <person name="Scharf D.H."/>
            <person name="Dworschak J."/>
            <person name="Brakhage A.A."/>
            <person name="Guthke R."/>
            <person name="Hertweck C."/>
            <person name="Linde J."/>
        </authorList>
    </citation>
    <scope>NUCLEOTIDE SEQUENCE [LARGE SCALE GENOMIC DNA]</scope>
</reference>
<keyword evidence="2" id="KW-1185">Reference proteome</keyword>
<dbReference type="HOGENOM" id="CLU_1138687_0_0_1"/>